<dbReference type="EMBL" id="CP104694">
    <property type="protein sequence ID" value="UXI70064.1"/>
    <property type="molecule type" value="Genomic_DNA"/>
</dbReference>
<feature type="signal peptide" evidence="1">
    <location>
        <begin position="1"/>
        <end position="21"/>
    </location>
</feature>
<sequence>MRSPFATSLLCVTLSALAASAAPAREVPTEHRELEATLKAPFRGNADDSRQFGLAFQYPGEQAVGVNWRVQLLGPQGRVLRQWSGTATTGDTRTRQSLHWDGLDSHGKRLPAGHYVVQLAAIAGSASDLARGVAAASVDSLLQARVELPVIHEWDVQAGELPRPVMPAFKGLPHARAVGALRAPAQTSGTLPYTVYMGNLHSQTNHSDGGGDLSTCNGAEGPQDGAFGPADAYAYADAQNDRGLDFLMASEHNHLYDGSTSTNASADPAAAIALYNAGLAIATQYNTDHAGNFLALYGMEWGVTTNGGHLNILGASGLYEWEYTNGGQLIGSVYTPKDRYDTLYTVMRSEGALGQFNHPSSTTQFLVGSTALGYTEDGDAVMVLTEVLNTSAFSVNTTETETSNTPYESAWKKMLERGFHVAPASNQDNHCANWGLSYTNRTAVLIPDGTPLSMASFVEALRARRVFATMDRTGQIIFTANGHLMGSRIVNVGPLELSTLYASTSGHSVDQVQIYEGVPGRNGTVTVAASTATATLTPSVGHHFYYARIVQDDDDMLWSAPIWVEQLDPADVIFRDGF</sequence>
<gene>
    <name evidence="2" type="ORF">N4264_10685</name>
</gene>
<accession>A0ABY6BJK4</accession>
<keyword evidence="3" id="KW-1185">Reference proteome</keyword>
<protein>
    <submittedName>
        <fullName evidence="2">CehA/McbA family metallohydrolase</fullName>
    </submittedName>
</protein>
<organism evidence="2 3">
    <name type="scientific">Tahibacter amnicola</name>
    <dbReference type="NCBI Taxonomy" id="2976241"/>
    <lineage>
        <taxon>Bacteria</taxon>
        <taxon>Pseudomonadati</taxon>
        <taxon>Pseudomonadota</taxon>
        <taxon>Gammaproteobacteria</taxon>
        <taxon>Lysobacterales</taxon>
        <taxon>Rhodanobacteraceae</taxon>
        <taxon>Tahibacter</taxon>
    </lineage>
</organism>
<dbReference type="Proteomes" id="UP001064632">
    <property type="component" value="Chromosome"/>
</dbReference>
<dbReference type="InterPro" id="IPR016195">
    <property type="entry name" value="Pol/histidinol_Pase-like"/>
</dbReference>
<dbReference type="Gene3D" id="2.60.40.4070">
    <property type="match status" value="1"/>
</dbReference>
<evidence type="ECO:0000313" key="2">
    <source>
        <dbReference type="EMBL" id="UXI70064.1"/>
    </source>
</evidence>
<evidence type="ECO:0000313" key="3">
    <source>
        <dbReference type="Proteomes" id="UP001064632"/>
    </source>
</evidence>
<dbReference type="RefSeq" id="WP_261697015.1">
    <property type="nucleotide sequence ID" value="NZ_CP104694.1"/>
</dbReference>
<reference evidence="2" key="1">
    <citation type="submission" date="2022-09" db="EMBL/GenBank/DDBJ databases">
        <title>Tahibacter sp. nov., isolated from a fresh water.</title>
        <authorList>
            <person name="Baek J.H."/>
            <person name="Lee J.K."/>
            <person name="Kim J.M."/>
            <person name="Jeon C.O."/>
        </authorList>
    </citation>
    <scope>NUCLEOTIDE SEQUENCE</scope>
    <source>
        <strain evidence="2">W38</strain>
    </source>
</reference>
<keyword evidence="1" id="KW-0732">Signal</keyword>
<dbReference type="NCBIfam" id="NF038032">
    <property type="entry name" value="CehA_McbA_metalo"/>
    <property type="match status" value="1"/>
</dbReference>
<proteinExistence type="predicted"/>
<evidence type="ECO:0000256" key="1">
    <source>
        <dbReference type="SAM" id="SignalP"/>
    </source>
</evidence>
<dbReference type="Gene3D" id="3.20.20.140">
    <property type="entry name" value="Metal-dependent hydrolases"/>
    <property type="match status" value="1"/>
</dbReference>
<dbReference type="SUPFAM" id="SSF89550">
    <property type="entry name" value="PHP domain-like"/>
    <property type="match status" value="1"/>
</dbReference>
<name>A0ABY6BJK4_9GAMM</name>
<feature type="chain" id="PRO_5046682939" evidence="1">
    <location>
        <begin position="22"/>
        <end position="578"/>
    </location>
</feature>